<sequence length="486" mass="55307">MADDKKIYTAEEIQKIAPRYRGKPENFNPSKIGQKKPATVPKGKRNAEIPPPTDAHHPPTAQRNDSIISEAIFGVEVSVTEIAPRQSFAANYSKLIDIVTETYAAYQADEKVLDRIIAREEVSYYATAMLDLKLLEVKAKQGDAVLTSAEKDMRKSTVDETFNVPQTILTYLKEVGTYTDRMGKETRHEVPNLPTTVVQNFGGYHAQEVNADNHCLFEEVPSLGIAGDMGTSSKYFNYFINCENGNIEIEETIREGFLSDFFSVKVTYIEVFEQPNHNTSTPNLARSFSGGNVQQARLPKIEIPKCKGDYRTFVTCLDLFNAQVHINPNLSDIERFNYLLSVLEDPPLSLVAHTFIADNYLTSYDTLEQRYSNGRLRAQEHWIVPVEHDMILNFSDHFKQLIKSAPKGPKKEKFAISTYRIMRYTKNNKFIECSDLRDLVQKYVPLNDQGYYNRMFENITFDDEDPNSTELNEDQEAGNVSDSSYV</sequence>
<proteinExistence type="predicted"/>
<evidence type="ECO:0000256" key="1">
    <source>
        <dbReference type="SAM" id="MobiDB-lite"/>
    </source>
</evidence>
<name>A0A9N9MW23_9CUCU</name>
<dbReference type="AlphaFoldDB" id="A0A9N9MW23"/>
<evidence type="ECO:0000313" key="3">
    <source>
        <dbReference type="Proteomes" id="UP001152799"/>
    </source>
</evidence>
<dbReference type="InterPro" id="IPR005312">
    <property type="entry name" value="DUF1759"/>
</dbReference>
<keyword evidence="3" id="KW-1185">Reference proteome</keyword>
<evidence type="ECO:0000313" key="2">
    <source>
        <dbReference type="EMBL" id="CAG9772095.1"/>
    </source>
</evidence>
<gene>
    <name evidence="2" type="ORF">CEUTPL_LOCUS12517</name>
</gene>
<accession>A0A9N9MW23</accession>
<feature type="region of interest" description="Disordered" evidence="1">
    <location>
        <begin position="19"/>
        <end position="62"/>
    </location>
</feature>
<dbReference type="Proteomes" id="UP001152799">
    <property type="component" value="Chromosome 8"/>
</dbReference>
<organism evidence="2 3">
    <name type="scientific">Ceutorhynchus assimilis</name>
    <name type="common">cabbage seed weevil</name>
    <dbReference type="NCBI Taxonomy" id="467358"/>
    <lineage>
        <taxon>Eukaryota</taxon>
        <taxon>Metazoa</taxon>
        <taxon>Ecdysozoa</taxon>
        <taxon>Arthropoda</taxon>
        <taxon>Hexapoda</taxon>
        <taxon>Insecta</taxon>
        <taxon>Pterygota</taxon>
        <taxon>Neoptera</taxon>
        <taxon>Endopterygota</taxon>
        <taxon>Coleoptera</taxon>
        <taxon>Polyphaga</taxon>
        <taxon>Cucujiformia</taxon>
        <taxon>Curculionidae</taxon>
        <taxon>Ceutorhynchinae</taxon>
        <taxon>Ceutorhynchus</taxon>
    </lineage>
</organism>
<dbReference type="EMBL" id="OU892284">
    <property type="protein sequence ID" value="CAG9772095.1"/>
    <property type="molecule type" value="Genomic_DNA"/>
</dbReference>
<dbReference type="Pfam" id="PF03564">
    <property type="entry name" value="DUF1759"/>
    <property type="match status" value="1"/>
</dbReference>
<feature type="region of interest" description="Disordered" evidence="1">
    <location>
        <begin position="463"/>
        <end position="486"/>
    </location>
</feature>
<feature type="compositionally biased region" description="Acidic residues" evidence="1">
    <location>
        <begin position="463"/>
        <end position="476"/>
    </location>
</feature>
<protein>
    <submittedName>
        <fullName evidence="2">Uncharacterized protein</fullName>
    </submittedName>
</protein>
<reference evidence="2" key="1">
    <citation type="submission" date="2022-01" db="EMBL/GenBank/DDBJ databases">
        <authorList>
            <person name="King R."/>
        </authorList>
    </citation>
    <scope>NUCLEOTIDE SEQUENCE</scope>
</reference>
<dbReference type="OrthoDB" id="6783119at2759"/>